<dbReference type="InterPro" id="IPR052353">
    <property type="entry name" value="Benzoxazolinone_Detox_Enz"/>
</dbReference>
<dbReference type="RefSeq" id="WP_135502693.1">
    <property type="nucleotide sequence ID" value="NZ_JACHHE010000005.1"/>
</dbReference>
<dbReference type="AlphaFoldDB" id="A0A7W8CUM5"/>
<dbReference type="PANTHER" id="PTHR30212">
    <property type="entry name" value="PROTEIN YIIM"/>
    <property type="match status" value="1"/>
</dbReference>
<feature type="domain" description="MOSC" evidence="1">
    <location>
        <begin position="34"/>
        <end position="168"/>
    </location>
</feature>
<dbReference type="InterPro" id="IPR005302">
    <property type="entry name" value="MoCF_Sase_C"/>
</dbReference>
<dbReference type="EMBL" id="JACHHE010000005">
    <property type="protein sequence ID" value="MBB5180542.1"/>
    <property type="molecule type" value="Genomic_DNA"/>
</dbReference>
<dbReference type="SUPFAM" id="SSF50800">
    <property type="entry name" value="PK beta-barrel domain-like"/>
    <property type="match status" value="1"/>
</dbReference>
<reference evidence="2 3" key="1">
    <citation type="submission" date="2020-08" db="EMBL/GenBank/DDBJ databases">
        <title>Genomic Encyclopedia of Type Strains, Phase IV (KMG-IV): sequencing the most valuable type-strain genomes for metagenomic binning, comparative biology and taxonomic classification.</title>
        <authorList>
            <person name="Goeker M."/>
        </authorList>
    </citation>
    <scope>NUCLEOTIDE SEQUENCE [LARGE SCALE GENOMIC DNA]</scope>
    <source>
        <strain evidence="2 3">DSM 15895</strain>
    </source>
</reference>
<dbReference type="Pfam" id="PF03473">
    <property type="entry name" value="MOSC"/>
    <property type="match status" value="1"/>
</dbReference>
<dbReference type="PROSITE" id="PS51340">
    <property type="entry name" value="MOSC"/>
    <property type="match status" value="1"/>
</dbReference>
<evidence type="ECO:0000259" key="1">
    <source>
        <dbReference type="PROSITE" id="PS51340"/>
    </source>
</evidence>
<dbReference type="Pfam" id="PF03475">
    <property type="entry name" value="YiiM_3-alpha"/>
    <property type="match status" value="1"/>
</dbReference>
<dbReference type="InterPro" id="IPR005163">
    <property type="entry name" value="Tri_helical_YiiM-like"/>
</dbReference>
<dbReference type="InterPro" id="IPR011037">
    <property type="entry name" value="Pyrv_Knase-like_insert_dom_sf"/>
</dbReference>
<accession>A0A7W8CUM5</accession>
<protein>
    <submittedName>
        <fullName evidence="2">MOSC domain-containing protein YiiM</fullName>
    </submittedName>
</protein>
<comment type="caution">
    <text evidence="2">The sequence shown here is derived from an EMBL/GenBank/DDBJ whole genome shotgun (WGS) entry which is preliminary data.</text>
</comment>
<dbReference type="GO" id="GO:0030151">
    <property type="term" value="F:molybdenum ion binding"/>
    <property type="evidence" value="ECO:0007669"/>
    <property type="project" value="InterPro"/>
</dbReference>
<dbReference type="GO" id="GO:0030170">
    <property type="term" value="F:pyridoxal phosphate binding"/>
    <property type="evidence" value="ECO:0007669"/>
    <property type="project" value="InterPro"/>
</dbReference>
<dbReference type="Proteomes" id="UP000525923">
    <property type="component" value="Unassembled WGS sequence"/>
</dbReference>
<dbReference type="OrthoDB" id="9786134at2"/>
<evidence type="ECO:0000313" key="2">
    <source>
        <dbReference type="EMBL" id="MBB5180542.1"/>
    </source>
</evidence>
<dbReference type="PANTHER" id="PTHR30212:SF2">
    <property type="entry name" value="PROTEIN YIIM"/>
    <property type="match status" value="1"/>
</dbReference>
<organism evidence="2 3">
    <name type="scientific">Planococcus koreensis</name>
    <dbReference type="NCBI Taxonomy" id="112331"/>
    <lineage>
        <taxon>Bacteria</taxon>
        <taxon>Bacillati</taxon>
        <taxon>Bacillota</taxon>
        <taxon>Bacilli</taxon>
        <taxon>Bacillales</taxon>
        <taxon>Caryophanaceae</taxon>
        <taxon>Planococcus</taxon>
    </lineage>
</organism>
<dbReference type="GO" id="GO:0003824">
    <property type="term" value="F:catalytic activity"/>
    <property type="evidence" value="ECO:0007669"/>
    <property type="project" value="InterPro"/>
</dbReference>
<evidence type="ECO:0000313" key="3">
    <source>
        <dbReference type="Proteomes" id="UP000525923"/>
    </source>
</evidence>
<name>A0A7W8CUM5_9BACL</name>
<gene>
    <name evidence="2" type="ORF">HNQ44_001971</name>
</gene>
<dbReference type="Gene3D" id="2.40.33.20">
    <property type="entry name" value="PK beta-barrel domain-like"/>
    <property type="match status" value="1"/>
</dbReference>
<proteinExistence type="predicted"/>
<sequence>MKSNATAEIKYFAIGLPEKLSYGEGKEMLTAICKKPVQQAFLTKEGFEGDGVADKKHHGGPDRAVCIYPFEHYARWEKEFGFELPPASFGENLTLTHMLEEDIHIGDVLRIGEAVVQVTQGRVPCNTIDRRLEMAPFLKAMVKTGYTGYLCRVLEEGMVASGDRAELIERDSKGVSVLYANTVNFHQPKNAEAIRQVLESQALAAEWRDWLTKRLEKLTT</sequence>
<keyword evidence="3" id="KW-1185">Reference proteome</keyword>